<keyword evidence="9" id="KW-0325">Glycoprotein</keyword>
<dbReference type="Pfam" id="PF00005">
    <property type="entry name" value="ABC_tran"/>
    <property type="match status" value="2"/>
</dbReference>
<dbReference type="EMBL" id="MCGR01000041">
    <property type="protein sequence ID" value="ORY74520.1"/>
    <property type="molecule type" value="Genomic_DNA"/>
</dbReference>
<feature type="compositionally biased region" description="Acidic residues" evidence="10">
    <location>
        <begin position="994"/>
        <end position="1005"/>
    </location>
</feature>
<feature type="transmembrane region" description="Helical" evidence="11">
    <location>
        <begin position="20"/>
        <end position="38"/>
    </location>
</feature>
<evidence type="ECO:0000256" key="11">
    <source>
        <dbReference type="SAM" id="Phobius"/>
    </source>
</evidence>
<keyword evidence="15" id="KW-1185">Reference proteome</keyword>
<sequence length="1656" mass="181720">MPLVIALLATGATIDPTSLVPPIALVGVASFAALYLFFTRSKGQPIALPLTSTQPPPSAKDDPLDIDVEVDPDVFYPRLRVKKLALFGVLLLLEGLALFQLTWDAIRVVEWNTIVEDVLVAIFWAINATLALLSVPLSNSLADIDRHWSYTVSLASITLAAVVTTLLRLVIPTSVSIAPDPEEPTAPYTIALVLTVLTTVLQLAAFVLAGTTNRCAPQGKYVAPVKTEGPLVANGDGEAEALLRKKPTLKPISSITSCSPISYIVFSWLSPVLHRGAKLETLAQDDLPLLGANDRAPNLFEAIKRTEGRKGPSWMNGLLWRVLLVNKRLFAWQSTLAGINAFLYYLPAFFLQQLIAFLEVPKDQDPDAPPRSLAWGYVFCLGLLGSALVEALVGGQLWFVSNSMLSTRIRVQLNCLVFDKTLKRKDVAGANGAGGSTEDDDTDSKASSDDESEGGTEEANFGSKSQVLNLFTIDVDRVADFSIWCFSILDTPMEIIIGTFFLYKLLGYAAFVGISVAVAFLPLNHYTSKAFATVQDKLMGARDKRVSLMNEVLQSVRMIKYMAFETPFEERIMVSRNEELKHLRHNFLLEVVFDAIWSVSPILCVLVSFYVFTSVMGRELTPSIAFASLAVWNELRFALNSVPEILVNAIQCLVSLRRIEKYLHTPEVSLKPSAIAAAPAAQETPAFISATVTWPRKDGSDESNPTSVAPSGASTPAPRGFELQDIDVRFPVGKLSLICGSLGSGKTLMLLALLGEADILAGDVVCPRSPPDAITLPNIDWDRLLNAENWIQPNLTAFVPQSAWLQNASIRANICFGLPFRVDRYQATLEACSLVSDLAILEDGDQTEIGEKGINLSGGQKARVSLARAVYSRASLLLLDDVLSAVDAHTSAHIFNACLKGPLMQGRTLVLVSHHVQLTAPGADYVVNLENGRVKFEGTSQAFLESGGYKGAEDDEEPIEDKKPAAAPKPKNKALADLKTESVATSEASSASEAESDSDSEDEIEELAKKEEKKAARKLIDDEATAIGAVKWDVWALFLGLMGGVLFWLVFVFAFGGAKVFDVAQTYWLNMWAASYDSKRGEQQHSVDYYLKVYAVLSLVAVFVGTLQWFVLYMGSLRASERLYRMILHSILRAPLRFFDTQALGRLLNRFGKDFENVDAALPDHIGRSLICGLGVLTTLVVIASVTPWFLLGFAFLSVIYLYNARLFAKSARELRRLDSVSKSPLYSIYGEAIAGVAIIRAFGSSKRFMTLMLERCSTNTSFYWYLWSVNRWLSIRFALLSAVVLALTGYVLIAAGDKVDAALAGFALTFALNIANDMLFLVRRYTALELAMVGVERIKEYSEVVQEAPEIIEPRPPAHWPHAGAISVENLTIRYAPELPDVLHDLTFQIESGHKVGIVGATGCGKSTLALSFFRFVEAWSGKIVVDGLDIAKVGLKDLRSNLTIIPQDPTILSGTLRSTLDIFDDYSDHEIFDALRRVHLIRPEENPDEVEEGANRSPFFNLDGEVSEGGSNFSQGQRQLLCMARALLKRNKVLLLDEATASVDYKTDEQISQTIREEFADSTLLVIAHRLRTVIDFNKILVLDAGKIVEYASPSELLADTTSRFYALCRASGKSEFKILKKMADGEKKVTHKPRRLRRTSTKGPSKPDDAAQE</sequence>
<accession>A0A1Y2ESG7</accession>
<dbReference type="GO" id="GO:0005524">
    <property type="term" value="F:ATP binding"/>
    <property type="evidence" value="ECO:0007669"/>
    <property type="project" value="UniProtKB-KW"/>
</dbReference>
<feature type="compositionally biased region" description="Basic residues" evidence="10">
    <location>
        <begin position="1632"/>
        <end position="1643"/>
    </location>
</feature>
<feature type="transmembrane region" description="Helical" evidence="11">
    <location>
        <begin position="375"/>
        <end position="400"/>
    </location>
</feature>
<dbReference type="InterPro" id="IPR050173">
    <property type="entry name" value="ABC_transporter_C-like"/>
</dbReference>
<dbReference type="InParanoid" id="A0A1Y2ESG7"/>
<dbReference type="GO" id="GO:0000329">
    <property type="term" value="C:fungal-type vacuole membrane"/>
    <property type="evidence" value="ECO:0007669"/>
    <property type="project" value="TreeGrafter"/>
</dbReference>
<dbReference type="InterPro" id="IPR017871">
    <property type="entry name" value="ABC_transporter-like_CS"/>
</dbReference>
<dbReference type="SUPFAM" id="SSF52540">
    <property type="entry name" value="P-loop containing nucleoside triphosphate hydrolases"/>
    <property type="match status" value="2"/>
</dbReference>
<keyword evidence="8 11" id="KW-0472">Membrane</keyword>
<dbReference type="CDD" id="cd18596">
    <property type="entry name" value="ABC_6TM_VMR1_D1_like"/>
    <property type="match status" value="1"/>
</dbReference>
<dbReference type="GO" id="GO:0140359">
    <property type="term" value="F:ABC-type transporter activity"/>
    <property type="evidence" value="ECO:0007669"/>
    <property type="project" value="InterPro"/>
</dbReference>
<feature type="region of interest" description="Disordered" evidence="10">
    <location>
        <begin position="1628"/>
        <end position="1656"/>
    </location>
</feature>
<dbReference type="SMART" id="SM00382">
    <property type="entry name" value="AAA"/>
    <property type="match status" value="2"/>
</dbReference>
<feature type="compositionally biased region" description="Polar residues" evidence="10">
    <location>
        <begin position="702"/>
        <end position="714"/>
    </location>
</feature>
<feature type="transmembrane region" description="Helical" evidence="11">
    <location>
        <begin position="118"/>
        <end position="138"/>
    </location>
</feature>
<dbReference type="GO" id="GO:0016887">
    <property type="term" value="F:ATP hydrolysis activity"/>
    <property type="evidence" value="ECO:0007669"/>
    <property type="project" value="InterPro"/>
</dbReference>
<feature type="domain" description="ABC transporter" evidence="12">
    <location>
        <begin position="1367"/>
        <end position="1612"/>
    </location>
</feature>
<dbReference type="Proteomes" id="UP000193467">
    <property type="component" value="Unassembled WGS sequence"/>
</dbReference>
<comment type="subcellular location">
    <subcellularLocation>
        <location evidence="1">Membrane</location>
        <topology evidence="1">Multi-pass membrane protein</topology>
    </subcellularLocation>
</comment>
<gene>
    <name evidence="14" type="ORF">BCR35DRAFT_353835</name>
</gene>
<evidence type="ECO:0000313" key="14">
    <source>
        <dbReference type="EMBL" id="ORY74520.1"/>
    </source>
</evidence>
<dbReference type="InterPro" id="IPR011527">
    <property type="entry name" value="ABC1_TM_dom"/>
</dbReference>
<evidence type="ECO:0000256" key="6">
    <source>
        <dbReference type="ARBA" id="ARBA00022840"/>
    </source>
</evidence>
<evidence type="ECO:0000259" key="12">
    <source>
        <dbReference type="PROSITE" id="PS50893"/>
    </source>
</evidence>
<feature type="transmembrane region" description="Helical" evidence="11">
    <location>
        <begin position="84"/>
        <end position="106"/>
    </location>
</feature>
<evidence type="ECO:0000256" key="9">
    <source>
        <dbReference type="ARBA" id="ARBA00023180"/>
    </source>
</evidence>
<evidence type="ECO:0008006" key="16">
    <source>
        <dbReference type="Google" id="ProtNLM"/>
    </source>
</evidence>
<feature type="compositionally biased region" description="Low complexity" evidence="10">
    <location>
        <begin position="981"/>
        <end position="993"/>
    </location>
</feature>
<keyword evidence="2" id="KW-0813">Transport</keyword>
<feature type="domain" description="ABC transporter" evidence="12">
    <location>
        <begin position="703"/>
        <end position="956"/>
    </location>
</feature>
<dbReference type="Gene3D" id="3.40.50.300">
    <property type="entry name" value="P-loop containing nucleotide triphosphate hydrolases"/>
    <property type="match status" value="2"/>
</dbReference>
<evidence type="ECO:0000256" key="10">
    <source>
        <dbReference type="SAM" id="MobiDB-lite"/>
    </source>
</evidence>
<dbReference type="PANTHER" id="PTHR24223:SF353">
    <property type="entry name" value="ABC TRANSPORTER ATP-BINDING PROTEIN_PERMEASE VMR1-RELATED"/>
    <property type="match status" value="1"/>
</dbReference>
<evidence type="ECO:0000256" key="3">
    <source>
        <dbReference type="ARBA" id="ARBA00022692"/>
    </source>
</evidence>
<evidence type="ECO:0000256" key="1">
    <source>
        <dbReference type="ARBA" id="ARBA00004141"/>
    </source>
</evidence>
<feature type="region of interest" description="Disordered" evidence="10">
    <location>
        <begin position="429"/>
        <end position="461"/>
    </location>
</feature>
<evidence type="ECO:0000256" key="5">
    <source>
        <dbReference type="ARBA" id="ARBA00022741"/>
    </source>
</evidence>
<dbReference type="PROSITE" id="PS50929">
    <property type="entry name" value="ABC_TM1F"/>
    <property type="match status" value="2"/>
</dbReference>
<feature type="domain" description="ABC transmembrane type-1" evidence="13">
    <location>
        <begin position="336"/>
        <end position="651"/>
    </location>
</feature>
<dbReference type="InterPro" id="IPR003439">
    <property type="entry name" value="ABC_transporter-like_ATP-bd"/>
</dbReference>
<dbReference type="Gene3D" id="1.20.1560.10">
    <property type="entry name" value="ABC transporter type 1, transmembrane domain"/>
    <property type="match status" value="2"/>
</dbReference>
<dbReference type="InterPro" id="IPR027417">
    <property type="entry name" value="P-loop_NTPase"/>
</dbReference>
<dbReference type="PANTHER" id="PTHR24223">
    <property type="entry name" value="ATP-BINDING CASSETTE SUB-FAMILY C"/>
    <property type="match status" value="1"/>
</dbReference>
<feature type="domain" description="ABC transmembrane type-1" evidence="13">
    <location>
        <begin position="1049"/>
        <end position="1331"/>
    </location>
</feature>
<dbReference type="FunFam" id="3.40.50.300:FF:000825">
    <property type="entry name" value="ABC bile acid transporter"/>
    <property type="match status" value="1"/>
</dbReference>
<keyword evidence="6" id="KW-0067">ATP-binding</keyword>
<feature type="region of interest" description="Disordered" evidence="10">
    <location>
        <begin position="946"/>
        <end position="1007"/>
    </location>
</feature>
<proteinExistence type="predicted"/>
<dbReference type="PROSITE" id="PS50893">
    <property type="entry name" value="ABC_TRANSPORTER_2"/>
    <property type="match status" value="2"/>
</dbReference>
<feature type="transmembrane region" description="Helical" evidence="11">
    <location>
        <begin position="1224"/>
        <end position="1244"/>
    </location>
</feature>
<evidence type="ECO:0000259" key="13">
    <source>
        <dbReference type="PROSITE" id="PS50929"/>
    </source>
</evidence>
<dbReference type="OrthoDB" id="6500128at2759"/>
<keyword evidence="3 11" id="KW-0812">Transmembrane</keyword>
<feature type="transmembrane region" description="Helical" evidence="11">
    <location>
        <begin position="329"/>
        <end position="355"/>
    </location>
</feature>
<evidence type="ECO:0000256" key="2">
    <source>
        <dbReference type="ARBA" id="ARBA00022448"/>
    </source>
</evidence>
<keyword evidence="4" id="KW-0677">Repeat</keyword>
<dbReference type="STRING" id="106004.A0A1Y2ESG7"/>
<name>A0A1Y2ESG7_9BASI</name>
<dbReference type="InterPro" id="IPR036640">
    <property type="entry name" value="ABC1_TM_sf"/>
</dbReference>
<evidence type="ECO:0000256" key="7">
    <source>
        <dbReference type="ARBA" id="ARBA00022989"/>
    </source>
</evidence>
<dbReference type="FunFam" id="3.40.50.300:FF:001354">
    <property type="entry name" value="ATP-binding cassette (ABC) transporter, putative"/>
    <property type="match status" value="1"/>
</dbReference>
<keyword evidence="7 11" id="KW-1133">Transmembrane helix</keyword>
<dbReference type="CDD" id="cd18604">
    <property type="entry name" value="ABC_6TM_VMR1_D2_like"/>
    <property type="match status" value="1"/>
</dbReference>
<feature type="transmembrane region" description="Helical" evidence="11">
    <location>
        <begin position="501"/>
        <end position="521"/>
    </location>
</feature>
<reference evidence="14 15" key="1">
    <citation type="submission" date="2016-07" db="EMBL/GenBank/DDBJ databases">
        <title>Pervasive Adenine N6-methylation of Active Genes in Fungi.</title>
        <authorList>
            <consortium name="DOE Joint Genome Institute"/>
            <person name="Mondo S.J."/>
            <person name="Dannebaum R.O."/>
            <person name="Kuo R.C."/>
            <person name="Labutti K."/>
            <person name="Haridas S."/>
            <person name="Kuo A."/>
            <person name="Salamov A."/>
            <person name="Ahrendt S.R."/>
            <person name="Lipzen A."/>
            <person name="Sullivan W."/>
            <person name="Andreopoulos W.B."/>
            <person name="Clum A."/>
            <person name="Lindquist E."/>
            <person name="Daum C."/>
            <person name="Ramamoorthy G.K."/>
            <person name="Gryganskyi A."/>
            <person name="Culley D."/>
            <person name="Magnuson J.K."/>
            <person name="James T.Y."/>
            <person name="O'Malley M.A."/>
            <person name="Stajich J.E."/>
            <person name="Spatafora J.W."/>
            <person name="Visel A."/>
            <person name="Grigoriev I.V."/>
        </authorList>
    </citation>
    <scope>NUCLEOTIDE SEQUENCE [LARGE SCALE GENOMIC DNA]</scope>
    <source>
        <strain evidence="14 15">62-1032</strain>
    </source>
</reference>
<dbReference type="CDD" id="cd03244">
    <property type="entry name" value="ABCC_MRP_domain2"/>
    <property type="match status" value="1"/>
</dbReference>
<evidence type="ECO:0000313" key="15">
    <source>
        <dbReference type="Proteomes" id="UP000193467"/>
    </source>
</evidence>
<feature type="region of interest" description="Disordered" evidence="10">
    <location>
        <begin position="697"/>
        <end position="717"/>
    </location>
</feature>
<feature type="transmembrane region" description="Helical" evidence="11">
    <location>
        <begin position="1034"/>
        <end position="1058"/>
    </location>
</feature>
<dbReference type="FunFam" id="1.20.1560.10:FF:000013">
    <property type="entry name" value="ABC transporter C family member 2"/>
    <property type="match status" value="1"/>
</dbReference>
<protein>
    <recommendedName>
        <fullName evidence="16">P-loop containing nucleoside triphosphate hydrolase protein</fullName>
    </recommendedName>
</protein>
<feature type="transmembrane region" description="Helical" evidence="11">
    <location>
        <begin position="150"/>
        <end position="170"/>
    </location>
</feature>
<dbReference type="Pfam" id="PF00664">
    <property type="entry name" value="ABC_membrane"/>
    <property type="match status" value="2"/>
</dbReference>
<organism evidence="14 15">
    <name type="scientific">Leucosporidium creatinivorum</name>
    <dbReference type="NCBI Taxonomy" id="106004"/>
    <lineage>
        <taxon>Eukaryota</taxon>
        <taxon>Fungi</taxon>
        <taxon>Dikarya</taxon>
        <taxon>Basidiomycota</taxon>
        <taxon>Pucciniomycotina</taxon>
        <taxon>Microbotryomycetes</taxon>
        <taxon>Leucosporidiales</taxon>
        <taxon>Leucosporidium</taxon>
    </lineage>
</organism>
<evidence type="ECO:0000256" key="4">
    <source>
        <dbReference type="ARBA" id="ARBA00022737"/>
    </source>
</evidence>
<keyword evidence="5" id="KW-0547">Nucleotide-binding</keyword>
<feature type="transmembrane region" description="Helical" evidence="11">
    <location>
        <begin position="1302"/>
        <end position="1323"/>
    </location>
</feature>
<dbReference type="InterPro" id="IPR003593">
    <property type="entry name" value="AAA+_ATPase"/>
</dbReference>
<dbReference type="PROSITE" id="PS00211">
    <property type="entry name" value="ABC_TRANSPORTER_1"/>
    <property type="match status" value="2"/>
</dbReference>
<dbReference type="SUPFAM" id="SSF90123">
    <property type="entry name" value="ABC transporter transmembrane region"/>
    <property type="match status" value="2"/>
</dbReference>
<dbReference type="CDD" id="cd03250">
    <property type="entry name" value="ABCC_MRP_domain1"/>
    <property type="match status" value="1"/>
</dbReference>
<comment type="caution">
    <text evidence="14">The sequence shown here is derived from an EMBL/GenBank/DDBJ whole genome shotgun (WGS) entry which is preliminary data.</text>
</comment>
<feature type="transmembrane region" description="Helical" evidence="11">
    <location>
        <begin position="1278"/>
        <end position="1296"/>
    </location>
</feature>
<feature type="transmembrane region" description="Helical" evidence="11">
    <location>
        <begin position="1171"/>
        <end position="1204"/>
    </location>
</feature>
<feature type="transmembrane region" description="Helical" evidence="11">
    <location>
        <begin position="190"/>
        <end position="210"/>
    </location>
</feature>
<feature type="transmembrane region" description="Helical" evidence="11">
    <location>
        <begin position="1093"/>
        <end position="1115"/>
    </location>
</feature>
<evidence type="ECO:0000256" key="8">
    <source>
        <dbReference type="ARBA" id="ARBA00023136"/>
    </source>
</evidence>